<sequence length="226" mass="25933">MEVDHIFIFTHQAEQVASALQTFGLSEGTANVHPGQGTACRRFYFQNAYLELTWVINSDEIKNPVIERTKLWERSQYKLTQYCPFGLCFKTIQQSEQSVSLLFEDGWRYYSSYLPEGQFANIASNENFPAEPMLFEMPFFGLAPKDYPLEKQQPLIHTTGFRQLTNVTLTLPALVKNFSPALKKVLQESTIHSLVGDTYLVALEFDDGKQGEMKDFTPLIPLRITW</sequence>
<name>A0A6M5Y4L2_9BACT</name>
<feature type="domain" description="Glyoxalase-like" evidence="1">
    <location>
        <begin position="3"/>
        <end position="64"/>
    </location>
</feature>
<dbReference type="EMBL" id="CP053435">
    <property type="protein sequence ID" value="QJW89467.1"/>
    <property type="molecule type" value="Genomic_DNA"/>
</dbReference>
<evidence type="ECO:0000313" key="2">
    <source>
        <dbReference type="EMBL" id="QJW89467.1"/>
    </source>
</evidence>
<organism evidence="2 3">
    <name type="scientific">Spirosoma taeanense</name>
    <dbReference type="NCBI Taxonomy" id="2735870"/>
    <lineage>
        <taxon>Bacteria</taxon>
        <taxon>Pseudomonadati</taxon>
        <taxon>Bacteroidota</taxon>
        <taxon>Cytophagia</taxon>
        <taxon>Cytophagales</taxon>
        <taxon>Cytophagaceae</taxon>
        <taxon>Spirosoma</taxon>
    </lineage>
</organism>
<dbReference type="Gene3D" id="3.10.180.10">
    <property type="entry name" value="2,3-Dihydroxybiphenyl 1,2-Dioxygenase, domain 1"/>
    <property type="match status" value="1"/>
</dbReference>
<accession>A0A6M5Y4L2</accession>
<dbReference type="RefSeq" id="WP_171739306.1">
    <property type="nucleotide sequence ID" value="NZ_CP053435.1"/>
</dbReference>
<dbReference type="AlphaFoldDB" id="A0A6M5Y4L2"/>
<dbReference type="Pfam" id="PF13468">
    <property type="entry name" value="Glyoxalase_3"/>
    <property type="match status" value="1"/>
</dbReference>
<gene>
    <name evidence="2" type="ORF">HNV11_08780</name>
</gene>
<proteinExistence type="predicted"/>
<keyword evidence="3" id="KW-1185">Reference proteome</keyword>
<dbReference type="InterPro" id="IPR025870">
    <property type="entry name" value="Glyoxalase-like_dom"/>
</dbReference>
<dbReference type="Proteomes" id="UP000502756">
    <property type="component" value="Chromosome"/>
</dbReference>
<evidence type="ECO:0000259" key="1">
    <source>
        <dbReference type="Pfam" id="PF13468"/>
    </source>
</evidence>
<reference evidence="2 3" key="1">
    <citation type="submission" date="2020-05" db="EMBL/GenBank/DDBJ databases">
        <title>Genome sequencing of Spirosoma sp. TS118.</title>
        <authorList>
            <person name="Lee J.-H."/>
            <person name="Jeong S."/>
            <person name="Zhao L."/>
            <person name="Jung J.-H."/>
            <person name="Kim M.-K."/>
            <person name="Lim S."/>
        </authorList>
    </citation>
    <scope>NUCLEOTIDE SEQUENCE [LARGE SCALE GENOMIC DNA]</scope>
    <source>
        <strain evidence="2 3">TS118</strain>
    </source>
</reference>
<dbReference type="InterPro" id="IPR029068">
    <property type="entry name" value="Glyas_Bleomycin-R_OHBP_Dase"/>
</dbReference>
<evidence type="ECO:0000313" key="3">
    <source>
        <dbReference type="Proteomes" id="UP000502756"/>
    </source>
</evidence>
<protein>
    <recommendedName>
        <fullName evidence="1">Glyoxalase-like domain-containing protein</fullName>
    </recommendedName>
</protein>
<dbReference type="KEGG" id="stae:HNV11_08780"/>